<dbReference type="AlphaFoldDB" id="A0AAW0FC01"/>
<dbReference type="EMBL" id="JASBNA010000115">
    <property type="protein sequence ID" value="KAK7676472.1"/>
    <property type="molecule type" value="Genomic_DNA"/>
</dbReference>
<dbReference type="Gene3D" id="3.90.1140.10">
    <property type="entry name" value="Cyclic phosphodiesterase"/>
    <property type="match status" value="1"/>
</dbReference>
<dbReference type="Pfam" id="PF10469">
    <property type="entry name" value="AKAP7_NLS"/>
    <property type="match status" value="1"/>
</dbReference>
<dbReference type="Proteomes" id="UP001385951">
    <property type="component" value="Unassembled WGS sequence"/>
</dbReference>
<accession>A0AAW0FC01</accession>
<proteinExistence type="predicted"/>
<feature type="domain" description="A-kinase anchor protein 7-like phosphoesterase" evidence="2">
    <location>
        <begin position="118"/>
        <end position="256"/>
    </location>
</feature>
<dbReference type="GO" id="GO:0006307">
    <property type="term" value="P:DNA alkylation repair"/>
    <property type="evidence" value="ECO:0007669"/>
    <property type="project" value="InterPro"/>
</dbReference>
<evidence type="ECO:0000313" key="4">
    <source>
        <dbReference type="Proteomes" id="UP001385951"/>
    </source>
</evidence>
<gene>
    <name evidence="3" type="ORF">QCA50_020546</name>
</gene>
<dbReference type="GO" id="GO:0006355">
    <property type="term" value="P:regulation of DNA-templated transcription"/>
    <property type="evidence" value="ECO:0007669"/>
    <property type="project" value="TreeGrafter"/>
</dbReference>
<evidence type="ECO:0000313" key="3">
    <source>
        <dbReference type="EMBL" id="KAK7676472.1"/>
    </source>
</evidence>
<comment type="caution">
    <text evidence="3">The sequence shown here is derived from an EMBL/GenBank/DDBJ whole genome shotgun (WGS) entry which is preliminary data.</text>
</comment>
<sequence length="286" mass="30909">MSFAIGFGFKRNSQSIATKGLSIFLPSSAIAMSTTTVRTRTRTSSTEAVAGSQTRGNGRGGRGRGRGRGGDRGRGRGRGRGEEPHFPGPAHHLTPNPEVQPPSHTGTATMRQPKPRLTHFLALPIGHHAGLRRRISAFTDALLRTDPAIPGLDETIVINPRRLHLTLGVMSLDLDGTASHGTRPKTLDTAAQLLNELKPQVMKMLAGEKLRIGLKRIDIMKPERGDLEKAHILWTGPAQEEEDAKRLRDVSSKFTRPYNNFAGNILIAAEHRFCSQGVSESGTGGG</sequence>
<dbReference type="InterPro" id="IPR009210">
    <property type="entry name" value="ASCC1"/>
</dbReference>
<evidence type="ECO:0000256" key="1">
    <source>
        <dbReference type="SAM" id="MobiDB-lite"/>
    </source>
</evidence>
<organism evidence="3 4">
    <name type="scientific">Cerrena zonata</name>
    <dbReference type="NCBI Taxonomy" id="2478898"/>
    <lineage>
        <taxon>Eukaryota</taxon>
        <taxon>Fungi</taxon>
        <taxon>Dikarya</taxon>
        <taxon>Basidiomycota</taxon>
        <taxon>Agaricomycotina</taxon>
        <taxon>Agaricomycetes</taxon>
        <taxon>Polyporales</taxon>
        <taxon>Cerrenaceae</taxon>
        <taxon>Cerrena</taxon>
    </lineage>
</organism>
<evidence type="ECO:0000259" key="2">
    <source>
        <dbReference type="Pfam" id="PF10469"/>
    </source>
</evidence>
<feature type="region of interest" description="Disordered" evidence="1">
    <location>
        <begin position="34"/>
        <end position="112"/>
    </location>
</feature>
<name>A0AAW0FC01_9APHY</name>
<reference evidence="3 4" key="1">
    <citation type="submission" date="2022-09" db="EMBL/GenBank/DDBJ databases">
        <authorList>
            <person name="Palmer J.M."/>
        </authorList>
    </citation>
    <scope>NUCLEOTIDE SEQUENCE [LARGE SCALE GENOMIC DNA]</scope>
    <source>
        <strain evidence="3 4">DSM 7382</strain>
    </source>
</reference>
<dbReference type="PANTHER" id="PTHR13360:SF1">
    <property type="entry name" value="ACTIVATING SIGNAL COINTEGRATOR 1 COMPLEX SUBUNIT 1"/>
    <property type="match status" value="1"/>
</dbReference>
<dbReference type="InterPro" id="IPR019510">
    <property type="entry name" value="AKAP7-like_phosphoesterase"/>
</dbReference>
<dbReference type="PANTHER" id="PTHR13360">
    <property type="entry name" value="ACTIVATING SIGNAL COINTEGRATOR 1 COMPLEX SUBUNIT 1"/>
    <property type="match status" value="1"/>
</dbReference>
<keyword evidence="4" id="KW-1185">Reference proteome</keyword>
<protein>
    <recommendedName>
        <fullName evidence="2">A-kinase anchor protein 7-like phosphoesterase domain-containing protein</fullName>
    </recommendedName>
</protein>
<dbReference type="GO" id="GO:0005634">
    <property type="term" value="C:nucleus"/>
    <property type="evidence" value="ECO:0007669"/>
    <property type="project" value="TreeGrafter"/>
</dbReference>
<feature type="compositionally biased region" description="Basic and acidic residues" evidence="1">
    <location>
        <begin position="68"/>
        <end position="85"/>
    </location>
</feature>
<feature type="compositionally biased region" description="Low complexity" evidence="1">
    <location>
        <begin position="34"/>
        <end position="46"/>
    </location>
</feature>